<name>A0ABT1NF97_9FIRM</name>
<feature type="chain" id="PRO_5045371256" description="Secreted protein" evidence="1">
    <location>
        <begin position="26"/>
        <end position="129"/>
    </location>
</feature>
<evidence type="ECO:0008006" key="4">
    <source>
        <dbReference type="Google" id="ProtNLM"/>
    </source>
</evidence>
<dbReference type="EMBL" id="JAJEKE010000008">
    <property type="protein sequence ID" value="MCQ1529950.1"/>
    <property type="molecule type" value="Genomic_DNA"/>
</dbReference>
<organism evidence="2 3">
    <name type="scientific">Lutispora saccharofermentans</name>
    <dbReference type="NCBI Taxonomy" id="3024236"/>
    <lineage>
        <taxon>Bacteria</taxon>
        <taxon>Bacillati</taxon>
        <taxon>Bacillota</taxon>
        <taxon>Clostridia</taxon>
        <taxon>Lutisporales</taxon>
        <taxon>Lutisporaceae</taxon>
        <taxon>Lutispora</taxon>
    </lineage>
</organism>
<proteinExistence type="predicted"/>
<dbReference type="Proteomes" id="UP001651880">
    <property type="component" value="Unassembled WGS sequence"/>
</dbReference>
<keyword evidence="1" id="KW-0732">Signal</keyword>
<sequence length="129" mass="14610">MFKKISKKFLIILLVLCVLISNTYANIPGQDPNECSSCEQQADRYTGSCAGGPDIPVESCIYYDYPHHHFRMYGASWLECRHCGNRETSAKITTYGPVLCRIEHSEDYYPHLGANAAIGKKYPVSYFCK</sequence>
<keyword evidence="3" id="KW-1185">Reference proteome</keyword>
<comment type="caution">
    <text evidence="2">The sequence shown here is derived from an EMBL/GenBank/DDBJ whole genome shotgun (WGS) entry which is preliminary data.</text>
</comment>
<gene>
    <name evidence="2" type="ORF">LJD61_10390</name>
</gene>
<reference evidence="2 3" key="1">
    <citation type="submission" date="2021-10" db="EMBL/GenBank/DDBJ databases">
        <title>Lutispora strain m25 sp. nov., a thermophilic, non-spore-forming bacterium isolated from a lab-scale methanogenic bioreactor digesting anaerobic sludge.</title>
        <authorList>
            <person name="El Houari A."/>
            <person name="Mcdonald J."/>
        </authorList>
    </citation>
    <scope>NUCLEOTIDE SEQUENCE [LARGE SCALE GENOMIC DNA]</scope>
    <source>
        <strain evidence="3">m25</strain>
    </source>
</reference>
<feature type="signal peptide" evidence="1">
    <location>
        <begin position="1"/>
        <end position="25"/>
    </location>
</feature>
<evidence type="ECO:0000313" key="3">
    <source>
        <dbReference type="Proteomes" id="UP001651880"/>
    </source>
</evidence>
<evidence type="ECO:0000313" key="2">
    <source>
        <dbReference type="EMBL" id="MCQ1529950.1"/>
    </source>
</evidence>
<dbReference type="RefSeq" id="WP_255227470.1">
    <property type="nucleotide sequence ID" value="NZ_JAJEKE010000008.1"/>
</dbReference>
<evidence type="ECO:0000256" key="1">
    <source>
        <dbReference type="SAM" id="SignalP"/>
    </source>
</evidence>
<protein>
    <recommendedName>
        <fullName evidence="4">Secreted protein</fullName>
    </recommendedName>
</protein>
<accession>A0ABT1NF97</accession>